<feature type="region of interest" description="Disordered" evidence="1">
    <location>
        <begin position="583"/>
        <end position="639"/>
    </location>
</feature>
<dbReference type="AlphaFoldDB" id="A0AAE0AZ04"/>
<reference evidence="2" key="1">
    <citation type="journal article" date="2023" name="Plant J.">
        <title>Genome sequences and population genomics provide insights into the demographic history, inbreeding, and mutation load of two 'living fossil' tree species of Dipteronia.</title>
        <authorList>
            <person name="Feng Y."/>
            <person name="Comes H.P."/>
            <person name="Chen J."/>
            <person name="Zhu S."/>
            <person name="Lu R."/>
            <person name="Zhang X."/>
            <person name="Li P."/>
            <person name="Qiu J."/>
            <person name="Olsen K.M."/>
            <person name="Qiu Y."/>
        </authorList>
    </citation>
    <scope>NUCLEOTIDE SEQUENCE</scope>
    <source>
        <strain evidence="2">NBL</strain>
    </source>
</reference>
<accession>A0AAE0AZ04</accession>
<dbReference type="FunFam" id="3.90.1640.10:FF:000010">
    <property type="entry name" value="Uncharacterized protein"/>
    <property type="match status" value="1"/>
</dbReference>
<dbReference type="PANTHER" id="PTHR12112">
    <property type="entry name" value="BNIP - RELATED"/>
    <property type="match status" value="1"/>
</dbReference>
<keyword evidence="3" id="KW-1185">Reference proteome</keyword>
<feature type="region of interest" description="Disordered" evidence="1">
    <location>
        <begin position="65"/>
        <end position="89"/>
    </location>
</feature>
<feature type="compositionally biased region" description="Pro residues" evidence="1">
    <location>
        <begin position="245"/>
        <end position="255"/>
    </location>
</feature>
<evidence type="ECO:0000313" key="3">
    <source>
        <dbReference type="Proteomes" id="UP001281410"/>
    </source>
</evidence>
<organism evidence="2 3">
    <name type="scientific">Dipteronia sinensis</name>
    <dbReference type="NCBI Taxonomy" id="43782"/>
    <lineage>
        <taxon>Eukaryota</taxon>
        <taxon>Viridiplantae</taxon>
        <taxon>Streptophyta</taxon>
        <taxon>Embryophyta</taxon>
        <taxon>Tracheophyta</taxon>
        <taxon>Spermatophyta</taxon>
        <taxon>Magnoliopsida</taxon>
        <taxon>eudicotyledons</taxon>
        <taxon>Gunneridae</taxon>
        <taxon>Pentapetalae</taxon>
        <taxon>rosids</taxon>
        <taxon>malvids</taxon>
        <taxon>Sapindales</taxon>
        <taxon>Sapindaceae</taxon>
        <taxon>Hippocastanoideae</taxon>
        <taxon>Acereae</taxon>
        <taxon>Dipteronia</taxon>
    </lineage>
</organism>
<feature type="compositionally biased region" description="Polar residues" evidence="1">
    <location>
        <begin position="592"/>
        <end position="607"/>
    </location>
</feature>
<evidence type="ECO:0000256" key="1">
    <source>
        <dbReference type="SAM" id="MobiDB-lite"/>
    </source>
</evidence>
<feature type="compositionally biased region" description="Acidic residues" evidence="1">
    <location>
        <begin position="72"/>
        <end position="84"/>
    </location>
</feature>
<dbReference type="GO" id="GO:0004309">
    <property type="term" value="F:exopolyphosphatase activity"/>
    <property type="evidence" value="ECO:0007669"/>
    <property type="project" value="TreeGrafter"/>
</dbReference>
<proteinExistence type="predicted"/>
<feature type="compositionally biased region" description="Pro residues" evidence="1">
    <location>
        <begin position="207"/>
        <end position="219"/>
    </location>
</feature>
<evidence type="ECO:0000313" key="2">
    <source>
        <dbReference type="EMBL" id="KAK3226443.1"/>
    </source>
</evidence>
<feature type="compositionally biased region" description="Polar residues" evidence="1">
    <location>
        <begin position="174"/>
        <end position="184"/>
    </location>
</feature>
<name>A0AAE0AZ04_9ROSI</name>
<feature type="compositionally biased region" description="Low complexity" evidence="1">
    <location>
        <begin position="625"/>
        <end position="636"/>
    </location>
</feature>
<protein>
    <submittedName>
        <fullName evidence="2">Uncharacterized protein</fullName>
    </submittedName>
</protein>
<feature type="compositionally biased region" description="Low complexity" evidence="1">
    <location>
        <begin position="185"/>
        <end position="195"/>
    </location>
</feature>
<dbReference type="GO" id="GO:0005737">
    <property type="term" value="C:cytoplasm"/>
    <property type="evidence" value="ECO:0007669"/>
    <property type="project" value="TreeGrafter"/>
</dbReference>
<dbReference type="PANTHER" id="PTHR12112:SF39">
    <property type="entry name" value="EG:152A3.5 PROTEIN (FBGN0003116_PN PROTEIN)"/>
    <property type="match status" value="1"/>
</dbReference>
<sequence>MDRVRFGVESPRGSKLASNMTLQKKIVTENRRKRENVAGPVPVPDLTDFMNDMFFGTVDIKHKKEYNLTGDGDGDGDDRDFDFDDSTRSNSSRLTHEWLEEAKRMVASSPGRSESPTKLIGSPCRFATTKARLSSSSSFDHRRDPLSRSARRHRAAEGSFSGEIMTKSAKHSRNNSSASLDLSTPPSSEESPAAAVHKWFSDMLKPTPNPPPSSTPPPDQTDHVLPPRQSIQRKSRFQTDNTVPQPQPIPFPPPNSRRTFRTTPTSTQVLSPPKNHLTESGHTHRRSNSYSTLNEPLSPPKNLMESAHRRSISKSTCSLDYKVRPKTNLSGCFNEADATPDLGRDLNGFLKDQRIKIDKISNRELDFKAKIVLPAPSNSTSSMVAAICYAWLLENRVRKNNKGSEEGDRERYTVLPVMNVRRSKMWKHQQTAWLFNHLGLDAASLLFADEVDLESLIMAGKLSILLVGQDVLRTTGEVGSQCTILTDNYCEDAYDLLQTPMLKKLLLAGILLDTQNLDSAAAFSVTRDAEAVQLLLVGSSPNYRNALFDQLTQDERDSLFTETLKNNYGNAPNGLENREQLEHRVSERRHSNSISHNGAVKQNSVKNPVNDGRKGKNNKISPKIAVQAPAATQAVPDNSRGKNKFFLTKWFGFGSK</sequence>
<feature type="region of interest" description="Disordered" evidence="1">
    <location>
        <begin position="105"/>
        <end position="301"/>
    </location>
</feature>
<gene>
    <name evidence="2" type="ORF">Dsin_006305</name>
</gene>
<dbReference type="Proteomes" id="UP001281410">
    <property type="component" value="Unassembled WGS sequence"/>
</dbReference>
<dbReference type="Gene3D" id="3.90.1640.10">
    <property type="entry name" value="inorganic pyrophosphatase (n-terminal core)"/>
    <property type="match status" value="2"/>
</dbReference>
<dbReference type="EMBL" id="JANJYJ010000002">
    <property type="protein sequence ID" value="KAK3226443.1"/>
    <property type="molecule type" value="Genomic_DNA"/>
</dbReference>
<comment type="caution">
    <text evidence="2">The sequence shown here is derived from an EMBL/GenBank/DDBJ whole genome shotgun (WGS) entry which is preliminary data.</text>
</comment>